<proteinExistence type="predicted"/>
<name>A0ABN9BHJ3_9NEOB</name>
<organism evidence="1 2">
    <name type="scientific">Staurois parvus</name>
    <dbReference type="NCBI Taxonomy" id="386267"/>
    <lineage>
        <taxon>Eukaryota</taxon>
        <taxon>Metazoa</taxon>
        <taxon>Chordata</taxon>
        <taxon>Craniata</taxon>
        <taxon>Vertebrata</taxon>
        <taxon>Euteleostomi</taxon>
        <taxon>Amphibia</taxon>
        <taxon>Batrachia</taxon>
        <taxon>Anura</taxon>
        <taxon>Neobatrachia</taxon>
        <taxon>Ranoidea</taxon>
        <taxon>Ranidae</taxon>
        <taxon>Staurois</taxon>
    </lineage>
</organism>
<reference evidence="1" key="1">
    <citation type="submission" date="2023-05" db="EMBL/GenBank/DDBJ databases">
        <authorList>
            <person name="Stuckert A."/>
        </authorList>
    </citation>
    <scope>NUCLEOTIDE SEQUENCE</scope>
</reference>
<protein>
    <submittedName>
        <fullName evidence="1">Uncharacterized protein</fullName>
    </submittedName>
</protein>
<comment type="caution">
    <text evidence="1">The sequence shown here is derived from an EMBL/GenBank/DDBJ whole genome shotgun (WGS) entry which is preliminary data.</text>
</comment>
<gene>
    <name evidence="1" type="ORF">SPARVUS_LOCUS2907599</name>
</gene>
<accession>A0ABN9BHJ3</accession>
<evidence type="ECO:0000313" key="1">
    <source>
        <dbReference type="EMBL" id="CAI9546978.1"/>
    </source>
</evidence>
<dbReference type="EMBL" id="CATNWA010004063">
    <property type="protein sequence ID" value="CAI9546978.1"/>
    <property type="molecule type" value="Genomic_DNA"/>
</dbReference>
<evidence type="ECO:0000313" key="2">
    <source>
        <dbReference type="Proteomes" id="UP001162483"/>
    </source>
</evidence>
<sequence>AENLRSAVDFISISNAKRQIAFISLRLKLFFNSSSSRCCPEPFFIMKNACKVFSRYSNGQNTEHRMFLPSFSYIAMINSHLRPLPPLETKDMLMTIYTSNSS</sequence>
<dbReference type="Proteomes" id="UP001162483">
    <property type="component" value="Unassembled WGS sequence"/>
</dbReference>
<keyword evidence="2" id="KW-1185">Reference proteome</keyword>
<feature type="non-terminal residue" evidence="1">
    <location>
        <position position="1"/>
    </location>
</feature>